<evidence type="ECO:0000313" key="2">
    <source>
        <dbReference type="EMBL" id="MFC5947424.1"/>
    </source>
</evidence>
<name>A0ABW1I3W3_9PSEU</name>
<dbReference type="EMBL" id="JBHSQK010000007">
    <property type="protein sequence ID" value="MFC5947424.1"/>
    <property type="molecule type" value="Genomic_DNA"/>
</dbReference>
<feature type="region of interest" description="Disordered" evidence="1">
    <location>
        <begin position="25"/>
        <end position="76"/>
    </location>
</feature>
<dbReference type="Proteomes" id="UP001596119">
    <property type="component" value="Unassembled WGS sequence"/>
</dbReference>
<evidence type="ECO:0000256" key="1">
    <source>
        <dbReference type="SAM" id="MobiDB-lite"/>
    </source>
</evidence>
<organism evidence="2 3">
    <name type="scientific">Pseudonocardia lutea</name>
    <dbReference type="NCBI Taxonomy" id="2172015"/>
    <lineage>
        <taxon>Bacteria</taxon>
        <taxon>Bacillati</taxon>
        <taxon>Actinomycetota</taxon>
        <taxon>Actinomycetes</taxon>
        <taxon>Pseudonocardiales</taxon>
        <taxon>Pseudonocardiaceae</taxon>
        <taxon>Pseudonocardia</taxon>
    </lineage>
</organism>
<sequence length="76" mass="7498">MSTKDRVGAALAIAAAVAGLVLVFTGPGAGNERPGSPPPTGQVAPRPGGQVQPAPAQERPAPAQDQQDDDGDDGND</sequence>
<dbReference type="RefSeq" id="WP_379564267.1">
    <property type="nucleotide sequence ID" value="NZ_JBHSQK010000007.1"/>
</dbReference>
<feature type="compositionally biased region" description="Low complexity" evidence="1">
    <location>
        <begin position="50"/>
        <end position="65"/>
    </location>
</feature>
<gene>
    <name evidence="2" type="ORF">ACFQH9_03920</name>
</gene>
<keyword evidence="3" id="KW-1185">Reference proteome</keyword>
<comment type="caution">
    <text evidence="2">The sequence shown here is derived from an EMBL/GenBank/DDBJ whole genome shotgun (WGS) entry which is preliminary data.</text>
</comment>
<evidence type="ECO:0000313" key="3">
    <source>
        <dbReference type="Proteomes" id="UP001596119"/>
    </source>
</evidence>
<proteinExistence type="predicted"/>
<reference evidence="3" key="1">
    <citation type="journal article" date="2019" name="Int. J. Syst. Evol. Microbiol.">
        <title>The Global Catalogue of Microorganisms (GCM) 10K type strain sequencing project: providing services to taxonomists for standard genome sequencing and annotation.</title>
        <authorList>
            <consortium name="The Broad Institute Genomics Platform"/>
            <consortium name="The Broad Institute Genome Sequencing Center for Infectious Disease"/>
            <person name="Wu L."/>
            <person name="Ma J."/>
        </authorList>
    </citation>
    <scope>NUCLEOTIDE SEQUENCE [LARGE SCALE GENOMIC DNA]</scope>
    <source>
        <strain evidence="3">CGMCC 4.7397</strain>
    </source>
</reference>
<accession>A0ABW1I3W3</accession>
<evidence type="ECO:0008006" key="4">
    <source>
        <dbReference type="Google" id="ProtNLM"/>
    </source>
</evidence>
<feature type="compositionally biased region" description="Acidic residues" evidence="1">
    <location>
        <begin position="66"/>
        <end position="76"/>
    </location>
</feature>
<protein>
    <recommendedName>
        <fullName evidence="4">Small secreted hydrophilic protein</fullName>
    </recommendedName>
</protein>